<feature type="signal peptide" evidence="2">
    <location>
        <begin position="1"/>
        <end position="29"/>
    </location>
</feature>
<accession>A0ABW2RKQ5</accession>
<feature type="compositionally biased region" description="Polar residues" evidence="1">
    <location>
        <begin position="459"/>
        <end position="473"/>
    </location>
</feature>
<feature type="region of interest" description="Disordered" evidence="1">
    <location>
        <begin position="459"/>
        <end position="488"/>
    </location>
</feature>
<keyword evidence="2" id="KW-0732">Signal</keyword>
<dbReference type="Gene3D" id="1.20.1440.30">
    <property type="entry name" value="Biosynthetic Protein domain"/>
    <property type="match status" value="1"/>
</dbReference>
<evidence type="ECO:0000256" key="1">
    <source>
        <dbReference type="SAM" id="MobiDB-lite"/>
    </source>
</evidence>
<evidence type="ECO:0000313" key="4">
    <source>
        <dbReference type="Proteomes" id="UP001596500"/>
    </source>
</evidence>
<keyword evidence="4" id="KW-1185">Reference proteome</keyword>
<dbReference type="EMBL" id="JBHTBW010000027">
    <property type="protein sequence ID" value="MFC7441560.1"/>
    <property type="molecule type" value="Genomic_DNA"/>
</dbReference>
<proteinExistence type="predicted"/>
<dbReference type="RefSeq" id="WP_379864860.1">
    <property type="nucleotide sequence ID" value="NZ_JBHTBW010000027.1"/>
</dbReference>
<dbReference type="PANTHER" id="PTHR31299:SF0">
    <property type="entry name" value="ESTERASE, PUTATIVE (AFU_ORTHOLOGUE AFUA_1G05850)-RELATED"/>
    <property type="match status" value="1"/>
</dbReference>
<evidence type="ECO:0000313" key="3">
    <source>
        <dbReference type="EMBL" id="MFC7441560.1"/>
    </source>
</evidence>
<dbReference type="Pfam" id="PF05139">
    <property type="entry name" value="Erythro_esteras"/>
    <property type="match status" value="1"/>
</dbReference>
<dbReference type="EC" id="3.1.1.-" evidence="3"/>
<dbReference type="CDD" id="cd14728">
    <property type="entry name" value="Ere-like"/>
    <property type="match status" value="1"/>
</dbReference>
<reference evidence="4" key="1">
    <citation type="journal article" date="2019" name="Int. J. Syst. Evol. Microbiol.">
        <title>The Global Catalogue of Microorganisms (GCM) 10K type strain sequencing project: providing services to taxonomists for standard genome sequencing and annotation.</title>
        <authorList>
            <consortium name="The Broad Institute Genomics Platform"/>
            <consortium name="The Broad Institute Genome Sequencing Center for Infectious Disease"/>
            <person name="Wu L."/>
            <person name="Ma J."/>
        </authorList>
    </citation>
    <scope>NUCLEOTIDE SEQUENCE [LARGE SCALE GENOMIC DNA]</scope>
    <source>
        <strain evidence="4">CGMCC 1.12942</strain>
    </source>
</reference>
<keyword evidence="3" id="KW-0378">Hydrolase</keyword>
<dbReference type="GO" id="GO:0016787">
    <property type="term" value="F:hydrolase activity"/>
    <property type="evidence" value="ECO:0007669"/>
    <property type="project" value="UniProtKB-KW"/>
</dbReference>
<organism evidence="3 4">
    <name type="scientific">Laceyella putida</name>
    <dbReference type="NCBI Taxonomy" id="110101"/>
    <lineage>
        <taxon>Bacteria</taxon>
        <taxon>Bacillati</taxon>
        <taxon>Bacillota</taxon>
        <taxon>Bacilli</taxon>
        <taxon>Bacillales</taxon>
        <taxon>Thermoactinomycetaceae</taxon>
        <taxon>Laceyella</taxon>
    </lineage>
</organism>
<dbReference type="Gene3D" id="3.30.1870.10">
    <property type="entry name" value="EreA-like, domain 2"/>
    <property type="match status" value="1"/>
</dbReference>
<dbReference type="PANTHER" id="PTHR31299">
    <property type="entry name" value="ESTERASE, PUTATIVE (AFU_ORTHOLOGUE AFUA_1G05850)-RELATED"/>
    <property type="match status" value="1"/>
</dbReference>
<protein>
    <submittedName>
        <fullName evidence="3">Erythromycin esterase family protein</fullName>
        <ecNumber evidence="3">3.1.1.-</ecNumber>
    </submittedName>
</protein>
<name>A0ABW2RKQ5_9BACL</name>
<dbReference type="InterPro" id="IPR007815">
    <property type="entry name" value="Emycin_Estase"/>
</dbReference>
<feature type="chain" id="PRO_5045928972" evidence="2">
    <location>
        <begin position="30"/>
        <end position="488"/>
    </location>
</feature>
<evidence type="ECO:0000256" key="2">
    <source>
        <dbReference type="SAM" id="SignalP"/>
    </source>
</evidence>
<dbReference type="Proteomes" id="UP001596500">
    <property type="component" value="Unassembled WGS sequence"/>
</dbReference>
<dbReference type="InterPro" id="IPR052036">
    <property type="entry name" value="Hydrolase/PRTase-associated"/>
</dbReference>
<dbReference type="Gene3D" id="3.40.1660.10">
    <property type="entry name" value="EreA-like (biosynthetic domain)"/>
    <property type="match status" value="1"/>
</dbReference>
<dbReference type="SUPFAM" id="SSF159501">
    <property type="entry name" value="EreA/ChaN-like"/>
    <property type="match status" value="1"/>
</dbReference>
<sequence length="488" mass="56260">MINKRKWYALTVATCLTVTTLFSSNVGLAATTTSVEEPEWTTWLQNHSHSVEKLAPGEGDTYEDLRFLKKALKGKRVVLLGESSHGAAEFDSTKTRWIQYLHEELNYDVVAFESGLAETAAADLHAGQNTPLNTMRDSIYGIWHAKETLPLFEYLKKEKNGKDPLILAGFDMQPLGTYQGFLKSWFQTVNPSMGEKAYQTESQFLHIYATETDAERFRSEKEKLIAAYEDLLKFVRDNKKGLSAVYPQHPQLIAITEYALQDRIHTIDRILEKYILYEKYYQEGNYEEARKYLDEGSALRDQAMADHLTWVAEKLYPNKKIIVWAHNIHIRKANTKTVNPYRTSLPTMGQLLPERLKKESYVVGLYMNKGVSALNNREPAPVRHPHPEGNLESILNKAGHANIFVDMLHQKNKKGTSWMFTERQVLDWGLWDEQLVPREQYDGILFIDEVHMPTYINSQSKSLQSRQQPLTHSSYRKEQRFQTSLFGS</sequence>
<gene>
    <name evidence="3" type="ORF">ACFQNG_10405</name>
</gene>
<comment type="caution">
    <text evidence="3">The sequence shown here is derived from an EMBL/GenBank/DDBJ whole genome shotgun (WGS) entry which is preliminary data.</text>
</comment>